<feature type="modified residue" description="O-(pantetheine 4'-phosphoryl)serine" evidence="7">
    <location>
        <position position="37"/>
    </location>
</feature>
<dbReference type="GO" id="GO:0009245">
    <property type="term" value="P:lipid A biosynthetic process"/>
    <property type="evidence" value="ECO:0007669"/>
    <property type="project" value="TreeGrafter"/>
</dbReference>
<dbReference type="InterPro" id="IPR006162">
    <property type="entry name" value="Ppantetheine_attach_site"/>
</dbReference>
<dbReference type="NCBIfam" id="NF002148">
    <property type="entry name" value="PRK00982.1-2"/>
    <property type="match status" value="1"/>
</dbReference>
<comment type="function">
    <text evidence="7 9">Carrier of the growing fatty acid chain in fatty acid biosynthesis.</text>
</comment>
<comment type="similarity">
    <text evidence="7">Belongs to the acyl carrier protein (ACP) family.</text>
</comment>
<dbReference type="InterPro" id="IPR003231">
    <property type="entry name" value="ACP"/>
</dbReference>
<dbReference type="NCBIfam" id="NF002150">
    <property type="entry name" value="PRK00982.1-4"/>
    <property type="match status" value="1"/>
</dbReference>
<name>A0A975AIP3_9FIRM</name>
<dbReference type="InterPro" id="IPR036736">
    <property type="entry name" value="ACP-like_sf"/>
</dbReference>
<organism evidence="11 12">
    <name type="scientific">Alkalibacter rhizosphaerae</name>
    <dbReference type="NCBI Taxonomy" id="2815577"/>
    <lineage>
        <taxon>Bacteria</taxon>
        <taxon>Bacillati</taxon>
        <taxon>Bacillota</taxon>
        <taxon>Clostridia</taxon>
        <taxon>Eubacteriales</taxon>
        <taxon>Eubacteriaceae</taxon>
        <taxon>Alkalibacter</taxon>
    </lineage>
</organism>
<evidence type="ECO:0000256" key="4">
    <source>
        <dbReference type="ARBA" id="ARBA00022832"/>
    </source>
</evidence>
<dbReference type="AlphaFoldDB" id="A0A975AIP3"/>
<dbReference type="HAMAP" id="MF_01217">
    <property type="entry name" value="Acyl_carrier"/>
    <property type="match status" value="1"/>
</dbReference>
<evidence type="ECO:0000256" key="1">
    <source>
        <dbReference type="ARBA" id="ARBA00022450"/>
    </source>
</evidence>
<keyword evidence="1 7" id="KW-0596">Phosphopantetheine</keyword>
<reference evidence="11" key="1">
    <citation type="submission" date="2021-03" db="EMBL/GenBank/DDBJ databases">
        <title>Alkalibacter marinus sp. nov., isolated from tidal flat sediment.</title>
        <authorList>
            <person name="Namirimu T."/>
            <person name="Yang J.-A."/>
            <person name="Yang S.-H."/>
            <person name="Kim Y.-J."/>
            <person name="Kwon K.K."/>
        </authorList>
    </citation>
    <scope>NUCLEOTIDE SEQUENCE</scope>
    <source>
        <strain evidence="11">ES005</strain>
    </source>
</reference>
<accession>A0A975AIP3</accession>
<evidence type="ECO:0000256" key="7">
    <source>
        <dbReference type="HAMAP-Rule" id="MF_01217"/>
    </source>
</evidence>
<evidence type="ECO:0000256" key="6">
    <source>
        <dbReference type="ARBA" id="ARBA00023160"/>
    </source>
</evidence>
<keyword evidence="5 7" id="KW-0443">Lipid metabolism</keyword>
<protein>
    <recommendedName>
        <fullName evidence="7 8">Acyl carrier protein</fullName>
        <shortName evidence="7">ACP</shortName>
    </recommendedName>
</protein>
<comment type="pathway">
    <text evidence="7 9">Lipid metabolism; fatty acid biosynthesis.</text>
</comment>
<dbReference type="InterPro" id="IPR009081">
    <property type="entry name" value="PP-bd_ACP"/>
</dbReference>
<feature type="domain" description="Carrier" evidence="10">
    <location>
        <begin position="2"/>
        <end position="77"/>
    </location>
</feature>
<gene>
    <name evidence="7 11" type="primary">acpP</name>
    <name evidence="11" type="ORF">J0B03_08245</name>
</gene>
<comment type="PTM">
    <text evidence="7">4'-phosphopantetheine is transferred from CoA to a specific serine of apo-ACP by AcpS. This modification is essential for activity because fatty acids are bound in thioester linkage to the sulfhydryl of the prosthetic group.</text>
</comment>
<evidence type="ECO:0000256" key="3">
    <source>
        <dbReference type="ARBA" id="ARBA00022553"/>
    </source>
</evidence>
<dbReference type="GO" id="GO:0016020">
    <property type="term" value="C:membrane"/>
    <property type="evidence" value="ECO:0007669"/>
    <property type="project" value="GOC"/>
</dbReference>
<keyword evidence="6 7" id="KW-0275">Fatty acid biosynthesis</keyword>
<dbReference type="PROSITE" id="PS00012">
    <property type="entry name" value="PHOSPHOPANTETHEINE"/>
    <property type="match status" value="1"/>
</dbReference>
<dbReference type="NCBIfam" id="TIGR00517">
    <property type="entry name" value="acyl_carrier"/>
    <property type="match status" value="1"/>
</dbReference>
<keyword evidence="4 7" id="KW-0276">Fatty acid metabolism</keyword>
<evidence type="ECO:0000313" key="12">
    <source>
        <dbReference type="Proteomes" id="UP000663499"/>
    </source>
</evidence>
<dbReference type="Gene3D" id="1.10.1200.10">
    <property type="entry name" value="ACP-like"/>
    <property type="match status" value="1"/>
</dbReference>
<dbReference type="GO" id="GO:0000035">
    <property type="term" value="F:acyl binding"/>
    <property type="evidence" value="ECO:0007669"/>
    <property type="project" value="TreeGrafter"/>
</dbReference>
<evidence type="ECO:0000256" key="9">
    <source>
        <dbReference type="RuleBase" id="RU003545"/>
    </source>
</evidence>
<comment type="PTM">
    <text evidence="9">4'-phosphopantetheine is transferred from CoA to a specific serine of apo-ACP by acpS.</text>
</comment>
<dbReference type="PROSITE" id="PS50075">
    <property type="entry name" value="CARRIER"/>
    <property type="match status" value="1"/>
</dbReference>
<dbReference type="GO" id="GO:0000036">
    <property type="term" value="F:acyl carrier activity"/>
    <property type="evidence" value="ECO:0007669"/>
    <property type="project" value="UniProtKB-UniRule"/>
</dbReference>
<comment type="subcellular location">
    <subcellularLocation>
        <location evidence="7">Cytoplasm</location>
    </subcellularLocation>
</comment>
<evidence type="ECO:0000256" key="8">
    <source>
        <dbReference type="NCBIfam" id="TIGR00517"/>
    </source>
</evidence>
<evidence type="ECO:0000259" key="10">
    <source>
        <dbReference type="PROSITE" id="PS50075"/>
    </source>
</evidence>
<evidence type="ECO:0000256" key="5">
    <source>
        <dbReference type="ARBA" id="ARBA00023098"/>
    </source>
</evidence>
<keyword evidence="12" id="KW-1185">Reference proteome</keyword>
<dbReference type="PANTHER" id="PTHR20863:SF76">
    <property type="entry name" value="CARRIER DOMAIN-CONTAINING PROTEIN"/>
    <property type="match status" value="1"/>
</dbReference>
<sequence>MKMIKEKVVDILVEELGVEPEEVVETANIQEDLGADSLAIVEVVMAFEDEFDIKIPEEDAACMITVKDIIQYLESKLG</sequence>
<evidence type="ECO:0000313" key="11">
    <source>
        <dbReference type="EMBL" id="QSX09697.1"/>
    </source>
</evidence>
<proteinExistence type="inferred from homology"/>
<dbReference type="EMBL" id="CP071444">
    <property type="protein sequence ID" value="QSX09697.1"/>
    <property type="molecule type" value="Genomic_DNA"/>
</dbReference>
<dbReference type="PANTHER" id="PTHR20863">
    <property type="entry name" value="ACYL CARRIER PROTEIN"/>
    <property type="match status" value="1"/>
</dbReference>
<keyword evidence="2 7" id="KW-0444">Lipid biosynthesis</keyword>
<evidence type="ECO:0000256" key="2">
    <source>
        <dbReference type="ARBA" id="ARBA00022516"/>
    </source>
</evidence>
<dbReference type="Pfam" id="PF00550">
    <property type="entry name" value="PP-binding"/>
    <property type="match status" value="1"/>
</dbReference>
<dbReference type="Proteomes" id="UP000663499">
    <property type="component" value="Chromosome"/>
</dbReference>
<dbReference type="SUPFAM" id="SSF47336">
    <property type="entry name" value="ACP-like"/>
    <property type="match status" value="1"/>
</dbReference>
<dbReference type="KEGG" id="alka:J0B03_08245"/>
<dbReference type="GO" id="GO:0005829">
    <property type="term" value="C:cytosol"/>
    <property type="evidence" value="ECO:0007669"/>
    <property type="project" value="TreeGrafter"/>
</dbReference>
<keyword evidence="3 7" id="KW-0597">Phosphoprotein</keyword>
<keyword evidence="7" id="KW-0963">Cytoplasm</keyword>